<reference evidence="1 2" key="1">
    <citation type="journal article" date="2012" name="Genome Biol.">
        <title>Sequencing three crocodilian genomes to illuminate the evolution of archosaurs and amniotes.</title>
        <authorList>
            <person name="St John J.A."/>
            <person name="Braun E.L."/>
            <person name="Isberg S.R."/>
            <person name="Miles L.G."/>
            <person name="Chong A.Y."/>
            <person name="Gongora J."/>
            <person name="Dalzell P."/>
            <person name="Moran C."/>
            <person name="Bed'hom B."/>
            <person name="Abzhanov A."/>
            <person name="Burgess S.C."/>
            <person name="Cooksey A.M."/>
            <person name="Castoe T.A."/>
            <person name="Crawford N.G."/>
            <person name="Densmore L.D."/>
            <person name="Drew J.C."/>
            <person name="Edwards S.V."/>
            <person name="Faircloth B.C."/>
            <person name="Fujita M.K."/>
            <person name="Greenwold M.J."/>
            <person name="Hoffmann F.G."/>
            <person name="Howard J.M."/>
            <person name="Iguchi T."/>
            <person name="Janes D.E."/>
            <person name="Khan S.Y."/>
            <person name="Kohno S."/>
            <person name="de Koning A.J."/>
            <person name="Lance S.L."/>
            <person name="McCarthy F.M."/>
            <person name="McCormack J.E."/>
            <person name="Merchant M.E."/>
            <person name="Peterson D.G."/>
            <person name="Pollock D.D."/>
            <person name="Pourmand N."/>
            <person name="Raney B.J."/>
            <person name="Roessler K.A."/>
            <person name="Sanford J.R."/>
            <person name="Sawyer R.H."/>
            <person name="Schmidt C.J."/>
            <person name="Triplett E.W."/>
            <person name="Tuberville T.D."/>
            <person name="Venegas-Anaya M."/>
            <person name="Howard J.T."/>
            <person name="Jarvis E.D."/>
            <person name="Guillette L.J.Jr."/>
            <person name="Glenn T.C."/>
            <person name="Green R.E."/>
            <person name="Ray D.A."/>
        </authorList>
    </citation>
    <scope>NUCLEOTIDE SEQUENCE [LARGE SCALE GENOMIC DNA]</scope>
    <source>
        <strain evidence="1">KSC_2009_1</strain>
    </source>
</reference>
<evidence type="ECO:0000313" key="2">
    <source>
        <dbReference type="Proteomes" id="UP000050525"/>
    </source>
</evidence>
<protein>
    <submittedName>
        <fullName evidence="1">Uncharacterized protein</fullName>
    </submittedName>
</protein>
<sequence length="71" mass="8406">METRCILLQIQDPTRRSRSKFRLTLQFAPAVLEADFVAVEHLNSREAQSEPERGPENGENNDHYYHCLWQY</sequence>
<dbReference type="EMBL" id="AKHW03000161">
    <property type="protein sequence ID" value="KYO48968.1"/>
    <property type="molecule type" value="Genomic_DNA"/>
</dbReference>
<proteinExistence type="predicted"/>
<gene>
    <name evidence="1" type="ORF">Y1Q_0001149</name>
</gene>
<comment type="caution">
    <text evidence="1">The sequence shown here is derived from an EMBL/GenBank/DDBJ whole genome shotgun (WGS) entry which is preliminary data.</text>
</comment>
<organism evidence="1 2">
    <name type="scientific">Alligator mississippiensis</name>
    <name type="common">American alligator</name>
    <dbReference type="NCBI Taxonomy" id="8496"/>
    <lineage>
        <taxon>Eukaryota</taxon>
        <taxon>Metazoa</taxon>
        <taxon>Chordata</taxon>
        <taxon>Craniata</taxon>
        <taxon>Vertebrata</taxon>
        <taxon>Euteleostomi</taxon>
        <taxon>Archelosauria</taxon>
        <taxon>Archosauria</taxon>
        <taxon>Crocodylia</taxon>
        <taxon>Alligatoridae</taxon>
        <taxon>Alligatorinae</taxon>
        <taxon>Alligator</taxon>
    </lineage>
</organism>
<dbReference type="Proteomes" id="UP000050525">
    <property type="component" value="Unassembled WGS sequence"/>
</dbReference>
<accession>A0A151PIT9</accession>
<evidence type="ECO:0000313" key="1">
    <source>
        <dbReference type="EMBL" id="KYO48968.1"/>
    </source>
</evidence>
<keyword evidence="2" id="KW-1185">Reference proteome</keyword>
<dbReference type="AlphaFoldDB" id="A0A151PIT9"/>
<name>A0A151PIT9_ALLMI</name>